<accession>A0A9W6PB87</accession>
<evidence type="ECO:0008006" key="4">
    <source>
        <dbReference type="Google" id="ProtNLM"/>
    </source>
</evidence>
<reference evidence="2" key="1">
    <citation type="submission" date="2023-02" db="EMBL/GenBank/DDBJ databases">
        <title>Nocardiopsis ansamitocini NBRC 112285.</title>
        <authorList>
            <person name="Ichikawa N."/>
            <person name="Sato H."/>
            <person name="Tonouchi N."/>
        </authorList>
    </citation>
    <scope>NUCLEOTIDE SEQUENCE</scope>
    <source>
        <strain evidence="2">NBRC 112285</strain>
    </source>
</reference>
<organism evidence="2 3">
    <name type="scientific">Nocardiopsis ansamitocini</name>
    <dbReference type="NCBI Taxonomy" id="1670832"/>
    <lineage>
        <taxon>Bacteria</taxon>
        <taxon>Bacillati</taxon>
        <taxon>Actinomycetota</taxon>
        <taxon>Actinomycetes</taxon>
        <taxon>Streptosporangiales</taxon>
        <taxon>Nocardiopsidaceae</taxon>
        <taxon>Nocardiopsis</taxon>
    </lineage>
</organism>
<comment type="caution">
    <text evidence="2">The sequence shown here is derived from an EMBL/GenBank/DDBJ whole genome shotgun (WGS) entry which is preliminary data.</text>
</comment>
<dbReference type="RefSeq" id="WP_285762031.1">
    <property type="nucleotide sequence ID" value="NZ_BSQG01000017.1"/>
</dbReference>
<dbReference type="AlphaFoldDB" id="A0A9W6PB87"/>
<sequence>MGMLLMLVALAAAVLVLGAGAAAVRWWPRGRVDGPPPLPPLPTAPPPAPEGIGGYWPVEAPAAEPGLHPRTLARVRAMLESGRDGDALLAVREDTGLGHDQARTLVELVRQGRIG</sequence>
<gene>
    <name evidence="2" type="ORF">Nans01_48410</name>
</gene>
<evidence type="ECO:0000256" key="1">
    <source>
        <dbReference type="SAM" id="MobiDB-lite"/>
    </source>
</evidence>
<evidence type="ECO:0000313" key="2">
    <source>
        <dbReference type="EMBL" id="GLU50490.1"/>
    </source>
</evidence>
<dbReference type="Proteomes" id="UP001165092">
    <property type="component" value="Unassembled WGS sequence"/>
</dbReference>
<name>A0A9W6PB87_9ACTN</name>
<feature type="compositionally biased region" description="Pro residues" evidence="1">
    <location>
        <begin position="34"/>
        <end position="49"/>
    </location>
</feature>
<proteinExistence type="predicted"/>
<dbReference type="EMBL" id="BSQG01000017">
    <property type="protein sequence ID" value="GLU50490.1"/>
    <property type="molecule type" value="Genomic_DNA"/>
</dbReference>
<evidence type="ECO:0000313" key="3">
    <source>
        <dbReference type="Proteomes" id="UP001165092"/>
    </source>
</evidence>
<protein>
    <recommendedName>
        <fullName evidence="4">Ribosomal protein L7/L12 C-terminal domain-containing protein</fullName>
    </recommendedName>
</protein>
<keyword evidence="3" id="KW-1185">Reference proteome</keyword>
<feature type="region of interest" description="Disordered" evidence="1">
    <location>
        <begin position="32"/>
        <end position="54"/>
    </location>
</feature>